<keyword evidence="9" id="KW-1185">Reference proteome</keyword>
<evidence type="ECO:0000256" key="3">
    <source>
        <dbReference type="ARBA" id="ARBA00022825"/>
    </source>
</evidence>
<comment type="similarity">
    <text evidence="4 5">Belongs to the peptidase S8 family.</text>
</comment>
<feature type="active site" description="Charge relay system" evidence="4">
    <location>
        <position position="238"/>
    </location>
</feature>
<feature type="chain" id="PRO_5039036659" evidence="6">
    <location>
        <begin position="21"/>
        <end position="934"/>
    </location>
</feature>
<dbReference type="PROSITE" id="PS51257">
    <property type="entry name" value="PROKAR_LIPOPROTEIN"/>
    <property type="match status" value="1"/>
</dbReference>
<sequence>MMKTLNFLKLFLLLSAGIVAGCSNEDEVHFSTCYTTYGEERCYELVDTLGYVRFTEQATVEAKERFLQEHYSSLSFVLDDRSGSYSFVKIKNVAELSALEKREEIAEAFPVYLSDKKSILALYGMLFVNTDKSLKKIEDLLNRFGIKYRDIRTEQSSDGKDHYFHRILISNPDCIGICNLLAKQPGVNYAEPDFTYFIEKCSTSFQWPLENTEGNGIFAKDAWTISKGVSNIKIAVLDDGVELAHPDLKANLLPGFNAVTDIAKGENGAPKYGDAHGTNCSGIIAAVDNNQGITGVAPHCKIIPIRIYYNKFTNVSSSTVVRDEWIVEGLKYAERMGADIINCSWGDNESHKSELTDKINELATQGRGGRGCIIVASSGNFNSTTINYPASLPNVIAVGASKSNGARWEDSNYGNDLDLVAPGTQIYTTTKDDYYEHVTGTSFSAPHVAGVAALMLSVNPSLTRTQLKEILCKTCQKTSRHTFSTNATYGRWSDQVGYGIVDAYDALRMIQFQKSTLVQEDAFTYTINNLPRKAKVVWSSSSSDFTLTNPVDSVAKILTRDCGKSTTLTAKVYYDNALIKQFTKNISSVLTIEGSNHISCCGLKAHRIGYLPYGATLRWNVSDNVDIDSRKGDSIRVSTAEGTSSGYWIEAVVQANGKTYTKRQELTRREKGSVILKYMTDTKGPWNGRRFAFYADIIDNTNQSMDDIPEETVLYWKCRRTENSATREEAELETEDLITDRSSLVIPISMHCIKSSTNLNDSPILSPMATLASDTPYPPVISPDLDIDLVRYNFPHRLKVTFPNKDYEGIVTCMVYSPCTPTTAMSYRVNQEGATVYTGDSSFTTHSAPTYRVTSSSPAGDHIAVRRMETEENDTSLHEVKLLLYNDFGLVRTVNGTSEEELLQMNVADLPNGTYYLNVHTGNSVIKQVIRIKH</sequence>
<evidence type="ECO:0000256" key="6">
    <source>
        <dbReference type="SAM" id="SignalP"/>
    </source>
</evidence>
<comment type="caution">
    <text evidence="8">The sequence shown here is derived from an EMBL/GenBank/DDBJ whole genome shotgun (WGS) entry which is preliminary data.</text>
</comment>
<dbReference type="PROSITE" id="PS00137">
    <property type="entry name" value="SUBTILASE_HIS"/>
    <property type="match status" value="1"/>
</dbReference>
<dbReference type="Pfam" id="PF00082">
    <property type="entry name" value="Peptidase_S8"/>
    <property type="match status" value="1"/>
</dbReference>
<evidence type="ECO:0000256" key="4">
    <source>
        <dbReference type="PROSITE-ProRule" id="PRU01240"/>
    </source>
</evidence>
<dbReference type="InterPro" id="IPR036852">
    <property type="entry name" value="Peptidase_S8/S53_dom_sf"/>
</dbReference>
<protein>
    <submittedName>
        <fullName evidence="8">S8 family serine peptidase</fullName>
    </submittedName>
</protein>
<dbReference type="GO" id="GO:0016020">
    <property type="term" value="C:membrane"/>
    <property type="evidence" value="ECO:0007669"/>
    <property type="project" value="TreeGrafter"/>
</dbReference>
<dbReference type="Gene3D" id="3.40.50.200">
    <property type="entry name" value="Peptidase S8/S53 domain"/>
    <property type="match status" value="1"/>
</dbReference>
<dbReference type="InterPro" id="IPR023827">
    <property type="entry name" value="Peptidase_S8_Asp-AS"/>
</dbReference>
<evidence type="ECO:0000313" key="8">
    <source>
        <dbReference type="EMBL" id="MBC8594723.1"/>
    </source>
</evidence>
<accession>A0A926F2X8</accession>
<organism evidence="8 9">
    <name type="scientific">Jilunia laotingensis</name>
    <dbReference type="NCBI Taxonomy" id="2763675"/>
    <lineage>
        <taxon>Bacteria</taxon>
        <taxon>Pseudomonadati</taxon>
        <taxon>Bacteroidota</taxon>
        <taxon>Bacteroidia</taxon>
        <taxon>Bacteroidales</taxon>
        <taxon>Bacteroidaceae</taxon>
        <taxon>Jilunia</taxon>
    </lineage>
</organism>
<dbReference type="InterPro" id="IPR015500">
    <property type="entry name" value="Peptidase_S8_subtilisin-rel"/>
</dbReference>
<dbReference type="PRINTS" id="PR00723">
    <property type="entry name" value="SUBTILISIN"/>
</dbReference>
<gene>
    <name evidence="8" type="ORF">H8744_16055</name>
</gene>
<dbReference type="PROSITE" id="PS00138">
    <property type="entry name" value="SUBTILASE_SER"/>
    <property type="match status" value="1"/>
</dbReference>
<evidence type="ECO:0000256" key="5">
    <source>
        <dbReference type="RuleBase" id="RU003355"/>
    </source>
</evidence>
<reference evidence="8" key="1">
    <citation type="submission" date="2020-08" db="EMBL/GenBank/DDBJ databases">
        <title>Genome public.</title>
        <authorList>
            <person name="Liu C."/>
            <person name="Sun Q."/>
        </authorList>
    </citation>
    <scope>NUCLEOTIDE SEQUENCE</scope>
    <source>
        <strain evidence="8">N12</strain>
    </source>
</reference>
<feature type="active site" description="Charge relay system" evidence="4">
    <location>
        <position position="276"/>
    </location>
</feature>
<dbReference type="InterPro" id="IPR000209">
    <property type="entry name" value="Peptidase_S8/S53_dom"/>
</dbReference>
<keyword evidence="3 4" id="KW-0720">Serine protease</keyword>
<feature type="signal peptide" evidence="6">
    <location>
        <begin position="1"/>
        <end position="20"/>
    </location>
</feature>
<feature type="domain" description="Peptidase S8/S53" evidence="7">
    <location>
        <begin position="230"/>
        <end position="499"/>
    </location>
</feature>
<dbReference type="EMBL" id="JACRTF010000001">
    <property type="protein sequence ID" value="MBC8594723.1"/>
    <property type="molecule type" value="Genomic_DNA"/>
</dbReference>
<dbReference type="InterPro" id="IPR034054">
    <property type="entry name" value="Pep_S8_PrcA"/>
</dbReference>
<evidence type="ECO:0000259" key="7">
    <source>
        <dbReference type="Pfam" id="PF00082"/>
    </source>
</evidence>
<feature type="active site" description="Charge relay system" evidence="4">
    <location>
        <position position="442"/>
    </location>
</feature>
<dbReference type="InterPro" id="IPR022398">
    <property type="entry name" value="Peptidase_S8_His-AS"/>
</dbReference>
<dbReference type="AlphaFoldDB" id="A0A926F2X8"/>
<keyword evidence="1 4" id="KW-0645">Protease</keyword>
<keyword evidence="2 4" id="KW-0378">Hydrolase</keyword>
<evidence type="ECO:0000256" key="2">
    <source>
        <dbReference type="ARBA" id="ARBA00022801"/>
    </source>
</evidence>
<evidence type="ECO:0000313" key="9">
    <source>
        <dbReference type="Proteomes" id="UP000651085"/>
    </source>
</evidence>
<keyword evidence="6" id="KW-0732">Signal</keyword>
<dbReference type="Proteomes" id="UP000651085">
    <property type="component" value="Unassembled WGS sequence"/>
</dbReference>
<dbReference type="PANTHER" id="PTHR42884:SF14">
    <property type="entry name" value="NEUROENDOCRINE CONVERTASE 1"/>
    <property type="match status" value="1"/>
</dbReference>
<dbReference type="SUPFAM" id="SSF52743">
    <property type="entry name" value="Subtilisin-like"/>
    <property type="match status" value="1"/>
</dbReference>
<dbReference type="CDD" id="cd07498">
    <property type="entry name" value="Peptidases_S8_15"/>
    <property type="match status" value="1"/>
</dbReference>
<dbReference type="PANTHER" id="PTHR42884">
    <property type="entry name" value="PROPROTEIN CONVERTASE SUBTILISIN/KEXIN-RELATED"/>
    <property type="match status" value="1"/>
</dbReference>
<proteinExistence type="inferred from homology"/>
<dbReference type="GO" id="GO:0004252">
    <property type="term" value="F:serine-type endopeptidase activity"/>
    <property type="evidence" value="ECO:0007669"/>
    <property type="project" value="UniProtKB-UniRule"/>
</dbReference>
<dbReference type="PROSITE" id="PS00136">
    <property type="entry name" value="SUBTILASE_ASP"/>
    <property type="match status" value="1"/>
</dbReference>
<dbReference type="InterPro" id="IPR023828">
    <property type="entry name" value="Peptidase_S8_Ser-AS"/>
</dbReference>
<evidence type="ECO:0000256" key="1">
    <source>
        <dbReference type="ARBA" id="ARBA00022670"/>
    </source>
</evidence>
<dbReference type="RefSeq" id="WP_262435813.1">
    <property type="nucleotide sequence ID" value="NZ_JACRTF010000001.1"/>
</dbReference>
<dbReference type="PROSITE" id="PS51892">
    <property type="entry name" value="SUBTILASE"/>
    <property type="match status" value="1"/>
</dbReference>
<dbReference type="GO" id="GO:0016485">
    <property type="term" value="P:protein processing"/>
    <property type="evidence" value="ECO:0007669"/>
    <property type="project" value="TreeGrafter"/>
</dbReference>
<name>A0A926F2X8_9BACT</name>